<feature type="domain" description="Ig-like" evidence="8">
    <location>
        <begin position="425"/>
        <end position="497"/>
    </location>
</feature>
<dbReference type="GO" id="GO:0002764">
    <property type="term" value="P:immune response-regulating signaling pathway"/>
    <property type="evidence" value="ECO:0007669"/>
    <property type="project" value="TreeGrafter"/>
</dbReference>
<evidence type="ECO:0000256" key="5">
    <source>
        <dbReference type="ARBA" id="ARBA00023319"/>
    </source>
</evidence>
<sequence length="650" mass="71390">MALVLLLLLLTLWPECHTDITSHVPPASYPKPWLGVQPGAVVTPGVNVTLRCQAPQPSWRFALFKAGEITPVLFRDVAAELAEFFLEEVTPAQGGSYHCCYRRQGWGPEVWSPPSDALELLVTDVLPPPSLMALPGPVVARGANVSLRCAGLIGGMSFALYRVGEAAPLQYRNSARPWADFPLPAARAPGTYSCYYHTPSAPYVLSQRSQPLVVSWDGSLPSDYTRGNLVRLGLASLVLICLGALVAFDCRSQSYAPGVLLSRIKTLEQGRYCISWSREDILSNTNGKTEGISVEQAEGAAMISQFLFLLCFGLCLSQRDMTGDGPLPKPSLSAWPSSVVPLKSNVILRCWSPTRNVNFALKKGRITMWSLEPCNLTENLAEFLLTDLHQGNAGEYTCEYYTILSPYTTSQPSDVLLLLVTGGFPKPSLQAYPSRNVTAGKKVPLRCQKPYNVVDYVRFALLKEGMSEPIRDWRPLGNMAEFSLQNVTVKDTGNYSCVYYQKSSPFWASHPSDSLEIWVTEGIQSQRTTPPQTSKKIGTNGIILIIIFTLLFLLLLLSALLIYKYTRRGAAPDKMTKSSLSSKESEEVVTDSSVIMKIRSSALAEVSQASNAEEPQGVTYAEIHTRALRQASSNLTKQPLETCVYAAVKR</sequence>
<dbReference type="AlphaFoldDB" id="A0A2Y9DWU0"/>
<dbReference type="RefSeq" id="XP_004381941.2">
    <property type="nucleotide sequence ID" value="XM_004381884.2"/>
</dbReference>
<keyword evidence="6" id="KW-0812">Transmembrane</keyword>
<evidence type="ECO:0000256" key="6">
    <source>
        <dbReference type="SAM" id="Phobius"/>
    </source>
</evidence>
<dbReference type="PANTHER" id="PTHR11738:SF157">
    <property type="entry name" value="T-CELL-INTERACTING, ACTIVATING RECEPTOR ON MYELOID CELLS PROTEIN 1"/>
    <property type="match status" value="1"/>
</dbReference>
<dbReference type="STRING" id="127582.A0A2Y9DWU0"/>
<feature type="transmembrane region" description="Helical" evidence="6">
    <location>
        <begin position="541"/>
        <end position="563"/>
    </location>
</feature>
<dbReference type="InParanoid" id="A0A2Y9DWU0"/>
<dbReference type="Gene3D" id="2.60.40.10">
    <property type="entry name" value="Immunoglobulins"/>
    <property type="match status" value="4"/>
</dbReference>
<organism evidence="9 10">
    <name type="scientific">Trichechus manatus latirostris</name>
    <name type="common">Florida manatee</name>
    <dbReference type="NCBI Taxonomy" id="127582"/>
    <lineage>
        <taxon>Eukaryota</taxon>
        <taxon>Metazoa</taxon>
        <taxon>Chordata</taxon>
        <taxon>Craniata</taxon>
        <taxon>Vertebrata</taxon>
        <taxon>Euteleostomi</taxon>
        <taxon>Mammalia</taxon>
        <taxon>Eutheria</taxon>
        <taxon>Afrotheria</taxon>
        <taxon>Sirenia</taxon>
        <taxon>Trichechidae</taxon>
        <taxon>Trichechus</taxon>
    </lineage>
</organism>
<dbReference type="PANTHER" id="PTHR11738">
    <property type="entry name" value="MHC CLASS I NK CELL RECEPTOR"/>
    <property type="match status" value="1"/>
</dbReference>
<dbReference type="SUPFAM" id="SSF48726">
    <property type="entry name" value="Immunoglobulin"/>
    <property type="match status" value="4"/>
</dbReference>
<dbReference type="Pfam" id="PF13895">
    <property type="entry name" value="Ig_2"/>
    <property type="match status" value="2"/>
</dbReference>
<keyword evidence="9" id="KW-1185">Reference proteome</keyword>
<dbReference type="KEGG" id="tmu:101356139"/>
<dbReference type="Proteomes" id="UP000248480">
    <property type="component" value="Unplaced"/>
</dbReference>
<dbReference type="InterPro" id="IPR007110">
    <property type="entry name" value="Ig-like_dom"/>
</dbReference>
<dbReference type="InterPro" id="IPR013783">
    <property type="entry name" value="Ig-like_fold"/>
</dbReference>
<evidence type="ECO:0000313" key="10">
    <source>
        <dbReference type="RefSeq" id="XP_004381941.2"/>
    </source>
</evidence>
<dbReference type="InterPro" id="IPR050412">
    <property type="entry name" value="Ig-like_Receptors_ImmuneReg"/>
</dbReference>
<keyword evidence="2" id="KW-0677">Repeat</keyword>
<name>A0A2Y9DWU0_TRIMA</name>
<gene>
    <name evidence="10" type="primary">OSCAR</name>
</gene>
<dbReference type="PROSITE" id="PS50835">
    <property type="entry name" value="IG_LIKE"/>
    <property type="match status" value="1"/>
</dbReference>
<proteinExistence type="predicted"/>
<evidence type="ECO:0000256" key="7">
    <source>
        <dbReference type="SAM" id="SignalP"/>
    </source>
</evidence>
<dbReference type="CTD" id="126014"/>
<evidence type="ECO:0000259" key="8">
    <source>
        <dbReference type="PROSITE" id="PS50835"/>
    </source>
</evidence>
<feature type="signal peptide" evidence="7">
    <location>
        <begin position="1"/>
        <end position="18"/>
    </location>
</feature>
<keyword evidence="4" id="KW-0325">Glycoprotein</keyword>
<accession>A0A2Y9DWU0</accession>
<evidence type="ECO:0000256" key="3">
    <source>
        <dbReference type="ARBA" id="ARBA00023157"/>
    </source>
</evidence>
<evidence type="ECO:0000256" key="1">
    <source>
        <dbReference type="ARBA" id="ARBA00022729"/>
    </source>
</evidence>
<dbReference type="GeneID" id="101356139"/>
<keyword evidence="6" id="KW-0472">Membrane</keyword>
<evidence type="ECO:0000256" key="4">
    <source>
        <dbReference type="ARBA" id="ARBA00023180"/>
    </source>
</evidence>
<keyword evidence="3" id="KW-1015">Disulfide bond</keyword>
<reference evidence="10" key="1">
    <citation type="submission" date="2025-08" db="UniProtKB">
        <authorList>
            <consortium name="RefSeq"/>
        </authorList>
    </citation>
    <scope>IDENTIFICATION</scope>
</reference>
<feature type="chain" id="PRO_5016089161" evidence="7">
    <location>
        <begin position="19"/>
        <end position="650"/>
    </location>
</feature>
<dbReference type="GO" id="GO:0005886">
    <property type="term" value="C:plasma membrane"/>
    <property type="evidence" value="ECO:0007669"/>
    <property type="project" value="TreeGrafter"/>
</dbReference>
<dbReference type="SMART" id="SM00409">
    <property type="entry name" value="IG"/>
    <property type="match status" value="4"/>
</dbReference>
<dbReference type="FunFam" id="2.60.40.10:FF:000033">
    <property type="entry name" value="Killer cell immunoglobulin-like receptor"/>
    <property type="match status" value="1"/>
</dbReference>
<dbReference type="InterPro" id="IPR003599">
    <property type="entry name" value="Ig_sub"/>
</dbReference>
<keyword evidence="1 7" id="KW-0732">Signal</keyword>
<keyword evidence="6" id="KW-1133">Transmembrane helix</keyword>
<evidence type="ECO:0000313" key="9">
    <source>
        <dbReference type="Proteomes" id="UP000248480"/>
    </source>
</evidence>
<protein>
    <submittedName>
        <fullName evidence="10">Osteoclast-associated immunoglobulin-like receptor</fullName>
    </submittedName>
</protein>
<keyword evidence="5" id="KW-0393">Immunoglobulin domain</keyword>
<dbReference type="FunFam" id="2.60.40.10:FF:000049">
    <property type="entry name" value="Leukocyte immunoglobulin-like receptor subfamily B member 1"/>
    <property type="match status" value="3"/>
</dbReference>
<dbReference type="InterPro" id="IPR036179">
    <property type="entry name" value="Ig-like_dom_sf"/>
</dbReference>
<evidence type="ECO:0000256" key="2">
    <source>
        <dbReference type="ARBA" id="ARBA00022737"/>
    </source>
</evidence>